<evidence type="ECO:0000313" key="1">
    <source>
        <dbReference type="EMBL" id="TKA23380.1"/>
    </source>
</evidence>
<gene>
    <name evidence="1" type="ORF">B0A50_07256</name>
</gene>
<comment type="caution">
    <text evidence="1">The sequence shown here is derived from an EMBL/GenBank/DDBJ whole genome shotgun (WGS) entry which is preliminary data.</text>
</comment>
<accession>A0A4U0TN21</accession>
<dbReference type="EMBL" id="NAJL01000056">
    <property type="protein sequence ID" value="TKA23380.1"/>
    <property type="molecule type" value="Genomic_DNA"/>
</dbReference>
<name>A0A4U0TN21_9PEZI</name>
<dbReference type="Proteomes" id="UP000308549">
    <property type="component" value="Unassembled WGS sequence"/>
</dbReference>
<reference evidence="1 2" key="1">
    <citation type="submission" date="2017-03" db="EMBL/GenBank/DDBJ databases">
        <title>Genomes of endolithic fungi from Antarctica.</title>
        <authorList>
            <person name="Coleine C."/>
            <person name="Masonjones S."/>
            <person name="Stajich J.E."/>
        </authorList>
    </citation>
    <scope>NUCLEOTIDE SEQUENCE [LARGE SCALE GENOMIC DNA]</scope>
    <source>
        <strain evidence="1 2">CCFEE 6315</strain>
    </source>
</reference>
<keyword evidence="2" id="KW-1185">Reference proteome</keyword>
<proteinExistence type="predicted"/>
<organism evidence="1 2">
    <name type="scientific">Salinomyces thailandicus</name>
    <dbReference type="NCBI Taxonomy" id="706561"/>
    <lineage>
        <taxon>Eukaryota</taxon>
        <taxon>Fungi</taxon>
        <taxon>Dikarya</taxon>
        <taxon>Ascomycota</taxon>
        <taxon>Pezizomycotina</taxon>
        <taxon>Dothideomycetes</taxon>
        <taxon>Dothideomycetidae</taxon>
        <taxon>Mycosphaerellales</taxon>
        <taxon>Teratosphaeriaceae</taxon>
        <taxon>Salinomyces</taxon>
    </lineage>
</organism>
<evidence type="ECO:0000313" key="2">
    <source>
        <dbReference type="Proteomes" id="UP000308549"/>
    </source>
</evidence>
<dbReference type="AlphaFoldDB" id="A0A4U0TN21"/>
<protein>
    <submittedName>
        <fullName evidence="1">Uncharacterized protein</fullName>
    </submittedName>
</protein>
<sequence length="59" mass="6800">MFLSRSLTDPGTENLDLFSYFGGLDDEDDYTVIAFYTILVELDPDFKARLTLAYDEDDH</sequence>